<accession>A0A1A6C464</accession>
<gene>
    <name evidence="2" type="ORF">Thpro_021681</name>
</gene>
<proteinExistence type="predicted"/>
<evidence type="ECO:0000313" key="3">
    <source>
        <dbReference type="Proteomes" id="UP000029273"/>
    </source>
</evidence>
<dbReference type="AlphaFoldDB" id="A0A1A6C464"/>
<sequence length="55" mass="5934">MKALFKTLFGDWRTLTVVGASLAVAWPLLHSPWAALAGYALPLCLLAGSAWLARH</sequence>
<organism evidence="2 3">
    <name type="scientific">Acidihalobacter prosperus</name>
    <dbReference type="NCBI Taxonomy" id="160660"/>
    <lineage>
        <taxon>Bacteria</taxon>
        <taxon>Pseudomonadati</taxon>
        <taxon>Pseudomonadota</taxon>
        <taxon>Gammaproteobacteria</taxon>
        <taxon>Chromatiales</taxon>
        <taxon>Ectothiorhodospiraceae</taxon>
        <taxon>Acidihalobacter</taxon>
    </lineage>
</organism>
<keyword evidence="1" id="KW-0472">Membrane</keyword>
<comment type="caution">
    <text evidence="2">The sequence shown here is derived from an EMBL/GenBank/DDBJ whole genome shotgun (WGS) entry which is preliminary data.</text>
</comment>
<dbReference type="EMBL" id="JQSG02000003">
    <property type="protein sequence ID" value="OBS09353.1"/>
    <property type="molecule type" value="Genomic_DNA"/>
</dbReference>
<keyword evidence="1" id="KW-1133">Transmembrane helix</keyword>
<dbReference type="Proteomes" id="UP000029273">
    <property type="component" value="Unassembled WGS sequence"/>
</dbReference>
<evidence type="ECO:0000313" key="2">
    <source>
        <dbReference type="EMBL" id="OBS09353.1"/>
    </source>
</evidence>
<keyword evidence="3" id="KW-1185">Reference proteome</keyword>
<dbReference type="RefSeq" id="WP_169817948.1">
    <property type="nucleotide sequence ID" value="NZ_JQSG02000003.1"/>
</dbReference>
<reference evidence="2 3" key="1">
    <citation type="journal article" date="2014" name="Genome Announc.">
        <title>Draft Genome Sequence of the Iron-Oxidizing, Acidophilic, and Halotolerant 'Thiobacillus prosperus' Type Strain DSM 5130.</title>
        <authorList>
            <person name="Ossandon F.J."/>
            <person name="Cardenas J.P."/>
            <person name="Corbett M."/>
            <person name="Quatrini R."/>
            <person name="Holmes D.S."/>
            <person name="Watkin E."/>
        </authorList>
    </citation>
    <scope>NUCLEOTIDE SEQUENCE [LARGE SCALE GENOMIC DNA]</scope>
    <source>
        <strain evidence="2 3">DSM 5130</strain>
    </source>
</reference>
<keyword evidence="1" id="KW-0812">Transmembrane</keyword>
<protein>
    <submittedName>
        <fullName evidence="2">Uncharacterized protein</fullName>
    </submittedName>
</protein>
<feature type="transmembrane region" description="Helical" evidence="1">
    <location>
        <begin position="35"/>
        <end position="53"/>
    </location>
</feature>
<name>A0A1A6C464_9GAMM</name>
<evidence type="ECO:0000256" key="1">
    <source>
        <dbReference type="SAM" id="Phobius"/>
    </source>
</evidence>